<organism evidence="7 8">
    <name type="scientific">Flexibacter flexilis DSM 6793</name>
    <dbReference type="NCBI Taxonomy" id="927664"/>
    <lineage>
        <taxon>Bacteria</taxon>
        <taxon>Pseudomonadati</taxon>
        <taxon>Bacteroidota</taxon>
        <taxon>Cytophagia</taxon>
        <taxon>Cytophagales</taxon>
        <taxon>Flexibacteraceae</taxon>
        <taxon>Flexibacter</taxon>
    </lineage>
</organism>
<evidence type="ECO:0000313" key="7">
    <source>
        <dbReference type="EMBL" id="SFB74214.1"/>
    </source>
</evidence>
<evidence type="ECO:0000256" key="3">
    <source>
        <dbReference type="ARBA" id="ARBA00023015"/>
    </source>
</evidence>
<dbReference type="RefSeq" id="WP_091505940.1">
    <property type="nucleotide sequence ID" value="NZ_FOLE01000001.1"/>
</dbReference>
<evidence type="ECO:0000256" key="2">
    <source>
        <dbReference type="ARBA" id="ARBA00022490"/>
    </source>
</evidence>
<dbReference type="InterPro" id="IPR039422">
    <property type="entry name" value="MarR/SlyA-like"/>
</dbReference>
<dbReference type="InterPro" id="IPR055166">
    <property type="entry name" value="Transc_reg_Sar_Rot_HTH"/>
</dbReference>
<dbReference type="EMBL" id="FOLE01000001">
    <property type="protein sequence ID" value="SFB74214.1"/>
    <property type="molecule type" value="Genomic_DNA"/>
</dbReference>
<gene>
    <name evidence="7" type="ORF">SAMN05421780_101215</name>
</gene>
<dbReference type="GO" id="GO:0006950">
    <property type="term" value="P:response to stress"/>
    <property type="evidence" value="ECO:0007669"/>
    <property type="project" value="TreeGrafter"/>
</dbReference>
<dbReference type="AlphaFoldDB" id="A0A1I1DHA8"/>
<dbReference type="Gene3D" id="1.10.10.10">
    <property type="entry name" value="Winged helix-like DNA-binding domain superfamily/Winged helix DNA-binding domain"/>
    <property type="match status" value="1"/>
</dbReference>
<dbReference type="PANTHER" id="PTHR33164">
    <property type="entry name" value="TRANSCRIPTIONAL REGULATOR, MARR FAMILY"/>
    <property type="match status" value="1"/>
</dbReference>
<keyword evidence="3" id="KW-0805">Transcription regulation</keyword>
<feature type="domain" description="HTH marR-type" evidence="6">
    <location>
        <begin position="17"/>
        <end position="151"/>
    </location>
</feature>
<dbReference type="Proteomes" id="UP000199514">
    <property type="component" value="Unassembled WGS sequence"/>
</dbReference>
<dbReference type="InterPro" id="IPR000835">
    <property type="entry name" value="HTH_MarR-typ"/>
</dbReference>
<dbReference type="InterPro" id="IPR011991">
    <property type="entry name" value="ArsR-like_HTH"/>
</dbReference>
<dbReference type="SMART" id="SM00347">
    <property type="entry name" value="HTH_MARR"/>
    <property type="match status" value="1"/>
</dbReference>
<dbReference type="PRINTS" id="PR00598">
    <property type="entry name" value="HTHMARR"/>
</dbReference>
<keyword evidence="4 7" id="KW-0238">DNA-binding</keyword>
<dbReference type="OrthoDB" id="9806864at2"/>
<name>A0A1I1DHA8_9BACT</name>
<dbReference type="InterPro" id="IPR036388">
    <property type="entry name" value="WH-like_DNA-bd_sf"/>
</dbReference>
<evidence type="ECO:0000256" key="1">
    <source>
        <dbReference type="ARBA" id="ARBA00004496"/>
    </source>
</evidence>
<evidence type="ECO:0000256" key="4">
    <source>
        <dbReference type="ARBA" id="ARBA00023125"/>
    </source>
</evidence>
<evidence type="ECO:0000256" key="5">
    <source>
        <dbReference type="ARBA" id="ARBA00023163"/>
    </source>
</evidence>
<comment type="subcellular location">
    <subcellularLocation>
        <location evidence="1">Cytoplasm</location>
    </subcellularLocation>
</comment>
<keyword evidence="8" id="KW-1185">Reference proteome</keyword>
<dbReference type="GO" id="GO:0005737">
    <property type="term" value="C:cytoplasm"/>
    <property type="evidence" value="ECO:0007669"/>
    <property type="project" value="UniProtKB-SubCell"/>
</dbReference>
<protein>
    <submittedName>
        <fullName evidence="7">DNA-binding transcriptional regulator, MarR family</fullName>
    </submittedName>
</protein>
<evidence type="ECO:0000259" key="6">
    <source>
        <dbReference type="PROSITE" id="PS50995"/>
    </source>
</evidence>
<keyword evidence="2" id="KW-0963">Cytoplasm</keyword>
<evidence type="ECO:0000313" key="8">
    <source>
        <dbReference type="Proteomes" id="UP000199514"/>
    </source>
</evidence>
<accession>A0A1I1DHA8</accession>
<dbReference type="SUPFAM" id="SSF46785">
    <property type="entry name" value="Winged helix' DNA-binding domain"/>
    <property type="match status" value="1"/>
</dbReference>
<dbReference type="CDD" id="cd00090">
    <property type="entry name" value="HTH_ARSR"/>
    <property type="match status" value="1"/>
</dbReference>
<dbReference type="InterPro" id="IPR036390">
    <property type="entry name" value="WH_DNA-bd_sf"/>
</dbReference>
<sequence>MNNEAAQNSSQDGLKLNEQICFPLYALSRSITQLYQPHLKELDLTYPQYLIMLFLWEQPQASVSELCKALLLDTGTLTPLLKRMEQKGLLTRQRDTADERKVWIRLTDEGTQLREKAKAIPPQMFCEFGMDITEFLQLREQLYKLLNKINPQSNNS</sequence>
<dbReference type="GO" id="GO:0003677">
    <property type="term" value="F:DNA binding"/>
    <property type="evidence" value="ECO:0007669"/>
    <property type="project" value="UniProtKB-KW"/>
</dbReference>
<dbReference type="FunFam" id="1.10.10.10:FF:000163">
    <property type="entry name" value="MarR family transcriptional regulator"/>
    <property type="match status" value="1"/>
</dbReference>
<proteinExistence type="predicted"/>
<dbReference type="STRING" id="927664.SAMN05421780_101215"/>
<dbReference type="GO" id="GO:0003700">
    <property type="term" value="F:DNA-binding transcription factor activity"/>
    <property type="evidence" value="ECO:0007669"/>
    <property type="project" value="InterPro"/>
</dbReference>
<reference evidence="7 8" key="1">
    <citation type="submission" date="2016-10" db="EMBL/GenBank/DDBJ databases">
        <authorList>
            <person name="de Groot N.N."/>
        </authorList>
    </citation>
    <scope>NUCLEOTIDE SEQUENCE [LARGE SCALE GENOMIC DNA]</scope>
    <source>
        <strain evidence="7 8">DSM 6793</strain>
    </source>
</reference>
<keyword evidence="5" id="KW-0804">Transcription</keyword>
<dbReference type="PANTHER" id="PTHR33164:SF5">
    <property type="entry name" value="ORGANIC HYDROPEROXIDE RESISTANCE TRANSCRIPTIONAL REGULATOR"/>
    <property type="match status" value="1"/>
</dbReference>
<dbReference type="PROSITE" id="PS50995">
    <property type="entry name" value="HTH_MARR_2"/>
    <property type="match status" value="1"/>
</dbReference>
<dbReference type="Pfam" id="PF22381">
    <property type="entry name" value="Staph_reg_Sar_Rot"/>
    <property type="match status" value="1"/>
</dbReference>